<dbReference type="AlphaFoldDB" id="A0AAD8MB30"/>
<dbReference type="EMBL" id="JAUIZM010000008">
    <property type="protein sequence ID" value="KAK1368850.1"/>
    <property type="molecule type" value="Genomic_DNA"/>
</dbReference>
<gene>
    <name evidence="1" type="ORF">POM88_034942</name>
</gene>
<dbReference type="Proteomes" id="UP001237642">
    <property type="component" value="Unassembled WGS sequence"/>
</dbReference>
<protein>
    <submittedName>
        <fullName evidence="1">Uncharacterized protein</fullName>
    </submittedName>
</protein>
<sequence>MGNVIGERRLLVFEINDIEAQFDFDKAGYFKMHEYSLCGVNKDLVNVKAILRIWRDEVLGLGIMIWKAENLTSKSEMSSGVDDNINDNEHLTLENLLEMDNGFGDFDDFQVGTNQYNNDFRESNEFVGGLKLVYGVDEFRSRRSAEDICMLRKRKLKEENLYGTKRTCLQ</sequence>
<organism evidence="1 2">
    <name type="scientific">Heracleum sosnowskyi</name>
    <dbReference type="NCBI Taxonomy" id="360622"/>
    <lineage>
        <taxon>Eukaryota</taxon>
        <taxon>Viridiplantae</taxon>
        <taxon>Streptophyta</taxon>
        <taxon>Embryophyta</taxon>
        <taxon>Tracheophyta</taxon>
        <taxon>Spermatophyta</taxon>
        <taxon>Magnoliopsida</taxon>
        <taxon>eudicotyledons</taxon>
        <taxon>Gunneridae</taxon>
        <taxon>Pentapetalae</taxon>
        <taxon>asterids</taxon>
        <taxon>campanulids</taxon>
        <taxon>Apiales</taxon>
        <taxon>Apiaceae</taxon>
        <taxon>Apioideae</taxon>
        <taxon>apioid superclade</taxon>
        <taxon>Tordylieae</taxon>
        <taxon>Tordyliinae</taxon>
        <taxon>Heracleum</taxon>
    </lineage>
</organism>
<name>A0AAD8MB30_9APIA</name>
<reference evidence="1" key="2">
    <citation type="submission" date="2023-05" db="EMBL/GenBank/DDBJ databases">
        <authorList>
            <person name="Schelkunov M.I."/>
        </authorList>
    </citation>
    <scope>NUCLEOTIDE SEQUENCE</scope>
    <source>
        <strain evidence="1">Hsosn_3</strain>
        <tissue evidence="1">Leaf</tissue>
    </source>
</reference>
<evidence type="ECO:0000313" key="2">
    <source>
        <dbReference type="Proteomes" id="UP001237642"/>
    </source>
</evidence>
<comment type="caution">
    <text evidence="1">The sequence shown here is derived from an EMBL/GenBank/DDBJ whole genome shotgun (WGS) entry which is preliminary data.</text>
</comment>
<keyword evidence="2" id="KW-1185">Reference proteome</keyword>
<evidence type="ECO:0000313" key="1">
    <source>
        <dbReference type="EMBL" id="KAK1368850.1"/>
    </source>
</evidence>
<accession>A0AAD8MB30</accession>
<proteinExistence type="predicted"/>
<reference evidence="1" key="1">
    <citation type="submission" date="2023-02" db="EMBL/GenBank/DDBJ databases">
        <title>Genome of toxic invasive species Heracleum sosnowskyi carries increased number of genes despite the absence of recent whole-genome duplications.</title>
        <authorList>
            <person name="Schelkunov M."/>
            <person name="Shtratnikova V."/>
            <person name="Makarenko M."/>
            <person name="Klepikova A."/>
            <person name="Omelchenko D."/>
            <person name="Novikova G."/>
            <person name="Obukhova E."/>
            <person name="Bogdanov V."/>
            <person name="Penin A."/>
            <person name="Logacheva M."/>
        </authorList>
    </citation>
    <scope>NUCLEOTIDE SEQUENCE</scope>
    <source>
        <strain evidence="1">Hsosn_3</strain>
        <tissue evidence="1">Leaf</tissue>
    </source>
</reference>